<reference evidence="1" key="1">
    <citation type="journal article" date="2014" name="Front. Microbiol.">
        <title>High frequency of phylogenetically diverse reductive dehalogenase-homologous genes in deep subseafloor sedimentary metagenomes.</title>
        <authorList>
            <person name="Kawai M."/>
            <person name="Futagami T."/>
            <person name="Toyoda A."/>
            <person name="Takaki Y."/>
            <person name="Nishi S."/>
            <person name="Hori S."/>
            <person name="Arai W."/>
            <person name="Tsubouchi T."/>
            <person name="Morono Y."/>
            <person name="Uchiyama I."/>
            <person name="Ito T."/>
            <person name="Fujiyama A."/>
            <person name="Inagaki F."/>
            <person name="Takami H."/>
        </authorList>
    </citation>
    <scope>NUCLEOTIDE SEQUENCE</scope>
    <source>
        <strain evidence="1">Expedition CK06-06</strain>
    </source>
</reference>
<dbReference type="AlphaFoldDB" id="X1IKF7"/>
<dbReference type="EMBL" id="BARU01036898">
    <property type="protein sequence ID" value="GAH82192.1"/>
    <property type="molecule type" value="Genomic_DNA"/>
</dbReference>
<evidence type="ECO:0008006" key="2">
    <source>
        <dbReference type="Google" id="ProtNLM"/>
    </source>
</evidence>
<sequence>MGTEKTNVSQRRFVQLARLGEIIFHTTDLANLWDIRNPNTLYTTLKRYVKSGLIFRIRKGMYSLIPLEELDPILLGVKTIHRYAYISTETVLFGEGIINQRPGSITIVSSHSMKFQVYDNYYISRQLNDRYLFNSEGIKKRGQILTASVERATADLLYFNPKTYFDTTELIN</sequence>
<gene>
    <name evidence="1" type="ORF">S03H2_57555</name>
</gene>
<protein>
    <recommendedName>
        <fullName evidence="2">AbiEi antitoxin C-terminal domain-containing protein</fullName>
    </recommendedName>
</protein>
<organism evidence="1">
    <name type="scientific">marine sediment metagenome</name>
    <dbReference type="NCBI Taxonomy" id="412755"/>
    <lineage>
        <taxon>unclassified sequences</taxon>
        <taxon>metagenomes</taxon>
        <taxon>ecological metagenomes</taxon>
    </lineage>
</organism>
<evidence type="ECO:0000313" key="1">
    <source>
        <dbReference type="EMBL" id="GAH82192.1"/>
    </source>
</evidence>
<accession>X1IKF7</accession>
<proteinExistence type="predicted"/>
<comment type="caution">
    <text evidence="1">The sequence shown here is derived from an EMBL/GenBank/DDBJ whole genome shotgun (WGS) entry which is preliminary data.</text>
</comment>
<name>X1IKF7_9ZZZZ</name>